<reference evidence="1 2" key="1">
    <citation type="submission" date="2019-04" db="EMBL/GenBank/DDBJ databases">
        <title>Aspergillus burnettii sp. nov., novel species from soil in southeast Queensland.</title>
        <authorList>
            <person name="Gilchrist C.L.M."/>
            <person name="Pitt J.I."/>
            <person name="Lange L."/>
            <person name="Lacey H.J."/>
            <person name="Vuong D."/>
            <person name="Midgley D.J."/>
            <person name="Greenfield P."/>
            <person name="Bradbury M."/>
            <person name="Lacey E."/>
            <person name="Busk P.K."/>
            <person name="Pilgaard B."/>
            <person name="Chooi Y.H."/>
            <person name="Piggott A.M."/>
        </authorList>
    </citation>
    <scope>NUCLEOTIDE SEQUENCE [LARGE SCALE GENOMIC DNA]</scope>
    <source>
        <strain evidence="1 2">FRR 5400</strain>
    </source>
</reference>
<name>A0A8H6EBM2_PETAA</name>
<dbReference type="Proteomes" id="UP000541154">
    <property type="component" value="Unassembled WGS sequence"/>
</dbReference>
<accession>A0A8H6EBM2</accession>
<dbReference type="AlphaFoldDB" id="A0A8H6EBM2"/>
<gene>
    <name evidence="1" type="ORF">ETB97_006126</name>
</gene>
<keyword evidence="2" id="KW-1185">Reference proteome</keyword>
<comment type="caution">
    <text evidence="1">The sequence shown here is derived from an EMBL/GenBank/DDBJ whole genome shotgun (WGS) entry which is preliminary data.</text>
</comment>
<evidence type="ECO:0000313" key="1">
    <source>
        <dbReference type="EMBL" id="KAF5864900.1"/>
    </source>
</evidence>
<sequence>MDVSIVGLVMANLKKERVEKFTTAIDTVLSSEPAVAQRTLSEYGITKDASHDEAFRAVLDYINDICFSAATLTIARG</sequence>
<evidence type="ECO:0000313" key="2">
    <source>
        <dbReference type="Proteomes" id="UP000541154"/>
    </source>
</evidence>
<protein>
    <submittedName>
        <fullName evidence="1">Uncharacterized protein</fullName>
    </submittedName>
</protein>
<proteinExistence type="predicted"/>
<organism evidence="1 2">
    <name type="scientific">Petromyces alliaceus</name>
    <name type="common">Aspergillus alliaceus</name>
    <dbReference type="NCBI Taxonomy" id="209559"/>
    <lineage>
        <taxon>Eukaryota</taxon>
        <taxon>Fungi</taxon>
        <taxon>Dikarya</taxon>
        <taxon>Ascomycota</taxon>
        <taxon>Pezizomycotina</taxon>
        <taxon>Eurotiomycetes</taxon>
        <taxon>Eurotiomycetidae</taxon>
        <taxon>Eurotiales</taxon>
        <taxon>Aspergillaceae</taxon>
        <taxon>Aspergillus</taxon>
        <taxon>Aspergillus subgen. Circumdati</taxon>
    </lineage>
</organism>
<dbReference type="EMBL" id="SPNV01000027">
    <property type="protein sequence ID" value="KAF5864900.1"/>
    <property type="molecule type" value="Genomic_DNA"/>
</dbReference>